<gene>
    <name evidence="2" type="primary">BnaCnng55260D</name>
    <name evidence="2" type="ORF">GSBRNA2T00063668001</name>
</gene>
<feature type="compositionally biased region" description="Polar residues" evidence="1">
    <location>
        <begin position="209"/>
        <end position="218"/>
    </location>
</feature>
<name>A0A078JM26_BRANA</name>
<proteinExistence type="predicted"/>
<feature type="compositionally biased region" description="Basic and acidic residues" evidence="1">
    <location>
        <begin position="88"/>
        <end position="98"/>
    </location>
</feature>
<dbReference type="STRING" id="3708.A0A078JM26"/>
<organism evidence="2 3">
    <name type="scientific">Brassica napus</name>
    <name type="common">Rape</name>
    <dbReference type="NCBI Taxonomy" id="3708"/>
    <lineage>
        <taxon>Eukaryota</taxon>
        <taxon>Viridiplantae</taxon>
        <taxon>Streptophyta</taxon>
        <taxon>Embryophyta</taxon>
        <taxon>Tracheophyta</taxon>
        <taxon>Spermatophyta</taxon>
        <taxon>Magnoliopsida</taxon>
        <taxon>eudicotyledons</taxon>
        <taxon>Gunneridae</taxon>
        <taxon>Pentapetalae</taxon>
        <taxon>rosids</taxon>
        <taxon>malvids</taxon>
        <taxon>Brassicales</taxon>
        <taxon>Brassicaceae</taxon>
        <taxon>Brassiceae</taxon>
        <taxon>Brassica</taxon>
    </lineage>
</organism>
<evidence type="ECO:0000256" key="1">
    <source>
        <dbReference type="SAM" id="MobiDB-lite"/>
    </source>
</evidence>
<accession>A0A078JM26</accession>
<sequence length="218" mass="24845">MESRRGSGRSLVSEVVSTFVYKAWILRSESKRISQSELAKRPDPFFLLDLLDWKLLNGSVSVDLPQKSVTLCIFYVVKTEDCSGSDASPERYNEEDSSSKTPTDDDNETHLNGVDEEEEAELWRQMAFAQESSKVGNGGECTRQRSQTNRRLLPCLLTHQNTHRKHHRSCLLQEELTHANKKKKQKQRGWTSQKPTLLLTPTTSKETRCSSIQGTTTR</sequence>
<feature type="region of interest" description="Disordered" evidence="1">
    <location>
        <begin position="82"/>
        <end position="111"/>
    </location>
</feature>
<dbReference type="AlphaFoldDB" id="A0A078JM26"/>
<dbReference type="Proteomes" id="UP000028999">
    <property type="component" value="Unassembled WGS sequence"/>
</dbReference>
<dbReference type="PaxDb" id="3708-A0A078JM26"/>
<feature type="region of interest" description="Disordered" evidence="1">
    <location>
        <begin position="179"/>
        <end position="218"/>
    </location>
</feature>
<keyword evidence="3" id="KW-1185">Reference proteome</keyword>
<dbReference type="Gramene" id="CDY67490">
    <property type="protein sequence ID" value="CDY67490"/>
    <property type="gene ID" value="GSBRNA2T00063668001"/>
</dbReference>
<dbReference type="EMBL" id="LK036167">
    <property type="protein sequence ID" value="CDY67490.1"/>
    <property type="molecule type" value="Genomic_DNA"/>
</dbReference>
<reference evidence="2 3" key="1">
    <citation type="journal article" date="2014" name="Science">
        <title>Plant genetics. Early allopolyploid evolution in the post-Neolithic Brassica napus oilseed genome.</title>
        <authorList>
            <person name="Chalhoub B."/>
            <person name="Denoeud F."/>
            <person name="Liu S."/>
            <person name="Parkin I.A."/>
            <person name="Tang H."/>
            <person name="Wang X."/>
            <person name="Chiquet J."/>
            <person name="Belcram H."/>
            <person name="Tong C."/>
            <person name="Samans B."/>
            <person name="Correa M."/>
            <person name="Da Silva C."/>
            <person name="Just J."/>
            <person name="Falentin C."/>
            <person name="Koh C.S."/>
            <person name="Le Clainche I."/>
            <person name="Bernard M."/>
            <person name="Bento P."/>
            <person name="Noel B."/>
            <person name="Labadie K."/>
            <person name="Alberti A."/>
            <person name="Charles M."/>
            <person name="Arnaud D."/>
            <person name="Guo H."/>
            <person name="Daviaud C."/>
            <person name="Alamery S."/>
            <person name="Jabbari K."/>
            <person name="Zhao M."/>
            <person name="Edger P.P."/>
            <person name="Chelaifa H."/>
            <person name="Tack D."/>
            <person name="Lassalle G."/>
            <person name="Mestiri I."/>
            <person name="Schnel N."/>
            <person name="Le Paslier M.C."/>
            <person name="Fan G."/>
            <person name="Renault V."/>
            <person name="Bayer P.E."/>
            <person name="Golicz A.A."/>
            <person name="Manoli S."/>
            <person name="Lee T.H."/>
            <person name="Thi V.H."/>
            <person name="Chalabi S."/>
            <person name="Hu Q."/>
            <person name="Fan C."/>
            <person name="Tollenaere R."/>
            <person name="Lu Y."/>
            <person name="Battail C."/>
            <person name="Shen J."/>
            <person name="Sidebottom C.H."/>
            <person name="Wang X."/>
            <person name="Canaguier A."/>
            <person name="Chauveau A."/>
            <person name="Berard A."/>
            <person name="Deniot G."/>
            <person name="Guan M."/>
            <person name="Liu Z."/>
            <person name="Sun F."/>
            <person name="Lim Y.P."/>
            <person name="Lyons E."/>
            <person name="Town C.D."/>
            <person name="Bancroft I."/>
            <person name="Wang X."/>
            <person name="Meng J."/>
            <person name="Ma J."/>
            <person name="Pires J.C."/>
            <person name="King G.J."/>
            <person name="Brunel D."/>
            <person name="Delourme R."/>
            <person name="Renard M."/>
            <person name="Aury J.M."/>
            <person name="Adams K.L."/>
            <person name="Batley J."/>
            <person name="Snowdon R.J."/>
            <person name="Tost J."/>
            <person name="Edwards D."/>
            <person name="Zhou Y."/>
            <person name="Hua W."/>
            <person name="Sharpe A.G."/>
            <person name="Paterson A.H."/>
            <person name="Guan C."/>
            <person name="Wincker P."/>
        </authorList>
    </citation>
    <scope>NUCLEOTIDE SEQUENCE [LARGE SCALE GENOMIC DNA]</scope>
    <source>
        <strain evidence="3">cv. Darmor-bzh</strain>
    </source>
</reference>
<evidence type="ECO:0000313" key="2">
    <source>
        <dbReference type="EMBL" id="CDY67490.1"/>
    </source>
</evidence>
<evidence type="ECO:0000313" key="3">
    <source>
        <dbReference type="Proteomes" id="UP000028999"/>
    </source>
</evidence>
<protein>
    <submittedName>
        <fullName evidence="2">BnaCnng55260D protein</fullName>
    </submittedName>
</protein>